<feature type="domain" description="DUF5977" evidence="1">
    <location>
        <begin position="1220"/>
        <end position="1286"/>
    </location>
</feature>
<evidence type="ECO:0000259" key="1">
    <source>
        <dbReference type="Pfam" id="PF19404"/>
    </source>
</evidence>
<reference evidence="2" key="2">
    <citation type="journal article" date="2021" name="PeerJ">
        <title>Extensive microbial diversity within the chicken gut microbiome revealed by metagenomics and culture.</title>
        <authorList>
            <person name="Gilroy R."/>
            <person name="Ravi A."/>
            <person name="Getino M."/>
            <person name="Pursley I."/>
            <person name="Horton D.L."/>
            <person name="Alikhan N.F."/>
            <person name="Baker D."/>
            <person name="Gharbi K."/>
            <person name="Hall N."/>
            <person name="Watson M."/>
            <person name="Adriaenssens E.M."/>
            <person name="Foster-Nyarko E."/>
            <person name="Jarju S."/>
            <person name="Secka A."/>
            <person name="Antonio M."/>
            <person name="Oren A."/>
            <person name="Chaudhuri R.R."/>
            <person name="La Ragione R."/>
            <person name="Hildebrand F."/>
            <person name="Pallen M.J."/>
        </authorList>
    </citation>
    <scope>NUCLEOTIDE SEQUENCE</scope>
    <source>
        <strain evidence="2">F1-3629</strain>
    </source>
</reference>
<reference evidence="2" key="1">
    <citation type="submission" date="2020-10" db="EMBL/GenBank/DDBJ databases">
        <authorList>
            <person name="Gilroy R."/>
        </authorList>
    </citation>
    <scope>NUCLEOTIDE SEQUENCE</scope>
    <source>
        <strain evidence="2">F1-3629</strain>
    </source>
</reference>
<dbReference type="InterPro" id="IPR046020">
    <property type="entry name" value="DUF5977"/>
</dbReference>
<protein>
    <recommendedName>
        <fullName evidence="1">DUF5977 domain-containing protein</fullName>
    </recommendedName>
</protein>
<evidence type="ECO:0000313" key="2">
    <source>
        <dbReference type="EMBL" id="MBO8453865.1"/>
    </source>
</evidence>
<dbReference type="Proteomes" id="UP000771749">
    <property type="component" value="Unassembled WGS sequence"/>
</dbReference>
<organism evidence="2 3">
    <name type="scientific">Candidatus Cryptobacteroides gallistercoris</name>
    <dbReference type="NCBI Taxonomy" id="2840765"/>
    <lineage>
        <taxon>Bacteria</taxon>
        <taxon>Pseudomonadati</taxon>
        <taxon>Bacteroidota</taxon>
        <taxon>Bacteroidia</taxon>
        <taxon>Bacteroidales</taxon>
        <taxon>Candidatus Cryptobacteroides</taxon>
    </lineage>
</organism>
<dbReference type="EMBL" id="JADIMJ010000063">
    <property type="protein sequence ID" value="MBO8453865.1"/>
    <property type="molecule type" value="Genomic_DNA"/>
</dbReference>
<accession>A0A940IGG2</accession>
<dbReference type="Pfam" id="PF19404">
    <property type="entry name" value="DUF5977"/>
    <property type="match status" value="1"/>
</dbReference>
<evidence type="ECO:0000313" key="3">
    <source>
        <dbReference type="Proteomes" id="UP000771749"/>
    </source>
</evidence>
<gene>
    <name evidence="2" type="ORF">IAC07_03965</name>
</gene>
<proteinExistence type="predicted"/>
<name>A0A940IGG2_9BACT</name>
<comment type="caution">
    <text evidence="2">The sequence shown here is derived from an EMBL/GenBank/DDBJ whole genome shotgun (WGS) entry which is preliminary data.</text>
</comment>
<sequence length="1393" mass="158385">MKKILSLAIFLAAGSIHCPGQENVHSPSATEFVRYERIPVSYFNGLPSIEIPLYTAETKDLYLPISLSYHASGIKVNQYPTAVGLGWNLNAGGGIARIVNGIPDETCSLDIIDQTGTGFSGDADPGYWFSSRYMDRNDWASEDRLKNYAEIAGLIDYDTEPDEFAINAYGLNGSIYFYRDKDGEIHSIVKSGNGESFKVETPTILDNPEKFTFPGGSAGQNLEAYRIYKLFYEFTVIKNDGTRLIFGGDPNCIEFYTEKKYRKNSSTQYLKTLPSAWMLREVISPKGNRITFTYRRDGSPVIISDVITDTYVYDPSGTQTIFPSQDTDRGKSFIVQHPVYPEKISVDESLEIRFSMSKAHDLSKIREEDMEYLQYDGFSDHIADYVCYESSGSRISYAPHNYSQKLNAMHVYGNGVNLKSFVFSYTENASERLKLKTISIRGSDGTTEQNYGFAYNSRKLPAYNSPVTDNWGYWNNRNYRNTSIENDFFGFRSSSLEHTMAETLTEIVWPTGGQTVFEYELNEYSRIATQVPDFGLIEKEGTAGGLRIKKITYTSDTTSYTHSFKYEYDDGISSGILSGIPVYAAEGANHTSYSCSSWSGLVHFSAKGDIDQRYKMLSETYINTLGLTTGNHVTYSRVVELIGNSRPFKKEYRYTNHDSCPDTADFKMYTNIDNVALDNKFTSRALLRGLLTAEIWYNDMGLTAKETRYTYGYNPDSQQSYVRCIEKFSIPGLPGYLINVPFARYTPYKILTFYPYIKSKTETLYDTNMEKISTVKETYTYNGNLLLKSRTRNDSREKTETTTISYPDEYSGGIFTEMARRGITSSPVETVVFRDGKVTGGQLTEYTSEHSQIIPHKTWILELEEEADSTSFIRHNPSAGNKDSRYRLDAEILDSDSSGNPLLTRDDSKMMTSYQWGYSAAYPVAMVTNAGNTYTSKQVQTPARQTETILLRPDNPDSNTRTYTFRSSQTGDVTLRLSGALGYDWMVEGSFDGKRFNLLQMRSSGPDEEPWNRYEKAYSDTFTFTNVSAGTHTLIVRKTIVREGSFAGGDKGSMTYSWQGYTYHTEISGQNEFFYESFESKSGKTIYPFGYNSNRCHVGRYDINLDGNSDRRYVLDYRTYRNGKWEYVRLAMDGRSYTIDEGLNPIDEIRVWPENAEMETFTWYPHIGLSSRTDGSGATESYTYDVFGRLQSVRDNSDNIIRKYDYNYAGNTIQTYSPSYTNDEMSMQFCSSKCNRDEGLIPVPVTYTVPAYRYKSEISKNDANRMAFDDILANGQEYADKNGTCTSNIIILIYNPTEKTITLNYTAGTLGNYHYLKFSIPPGERTGYTGNITEDYSPTMVLIPRTDYKSVTMQDESTMESISFTAESGYYGEFLYSREHYDTYTDTYIIEHQ</sequence>